<dbReference type="Pfam" id="PF18075">
    <property type="entry name" value="FtsX_ECD"/>
    <property type="match status" value="1"/>
</dbReference>
<dbReference type="RefSeq" id="WP_189161474.1">
    <property type="nucleotide sequence ID" value="NZ_BMNT01000003.1"/>
</dbReference>
<organism evidence="2 3">
    <name type="scientific">Sphaerisporangium melleum</name>
    <dbReference type="NCBI Taxonomy" id="321316"/>
    <lineage>
        <taxon>Bacteria</taxon>
        <taxon>Bacillati</taxon>
        <taxon>Actinomycetota</taxon>
        <taxon>Actinomycetes</taxon>
        <taxon>Streptosporangiales</taxon>
        <taxon>Streptosporangiaceae</taxon>
        <taxon>Sphaerisporangium</taxon>
    </lineage>
</organism>
<accession>A0A917QSQ6</accession>
<reference evidence="2" key="1">
    <citation type="journal article" date="2014" name="Int. J. Syst. Evol. Microbiol.">
        <title>Complete genome sequence of Corynebacterium casei LMG S-19264T (=DSM 44701T), isolated from a smear-ripened cheese.</title>
        <authorList>
            <consortium name="US DOE Joint Genome Institute (JGI-PGF)"/>
            <person name="Walter F."/>
            <person name="Albersmeier A."/>
            <person name="Kalinowski J."/>
            <person name="Ruckert C."/>
        </authorList>
    </citation>
    <scope>NUCLEOTIDE SEQUENCE</scope>
    <source>
        <strain evidence="2">JCM 13064</strain>
    </source>
</reference>
<keyword evidence="3" id="KW-1185">Reference proteome</keyword>
<evidence type="ECO:0000313" key="2">
    <source>
        <dbReference type="EMBL" id="GGK66710.1"/>
    </source>
</evidence>
<gene>
    <name evidence="2" type="ORF">GCM10007964_07190</name>
</gene>
<dbReference type="EMBL" id="BMNT01000003">
    <property type="protein sequence ID" value="GGK66710.1"/>
    <property type="molecule type" value="Genomic_DNA"/>
</dbReference>
<sequence>MQDNCDGHAITAAQRLMVERTLKGLPEVSAVRFQPRAEALKDFTQAWDLSATLRAAVRESDMPESFVVDLTATGDFQRKVETLPGVSDVYMRGTSFWAGKADVVIRLCPQTAPEKDSPCVGRGEAGAAEKAAIYQTLRTLDGIGAIYLEDHRHATKDAYWMMLARPDSTKLSPRVPESYHLVLDGPQAVDRVRRAVGRLPGVNSVEEEFS</sequence>
<protein>
    <recommendedName>
        <fullName evidence="1">FtsX extracellular domain-containing protein</fullName>
    </recommendedName>
</protein>
<evidence type="ECO:0000313" key="3">
    <source>
        <dbReference type="Proteomes" id="UP000645217"/>
    </source>
</evidence>
<reference evidence="2" key="2">
    <citation type="submission" date="2020-09" db="EMBL/GenBank/DDBJ databases">
        <authorList>
            <person name="Sun Q."/>
            <person name="Ohkuma M."/>
        </authorList>
    </citation>
    <scope>NUCLEOTIDE SEQUENCE</scope>
    <source>
        <strain evidence="2">JCM 13064</strain>
    </source>
</reference>
<evidence type="ECO:0000259" key="1">
    <source>
        <dbReference type="Pfam" id="PF18075"/>
    </source>
</evidence>
<dbReference type="Gene3D" id="3.30.70.3040">
    <property type="match status" value="2"/>
</dbReference>
<dbReference type="AlphaFoldDB" id="A0A917QSQ6"/>
<dbReference type="Proteomes" id="UP000645217">
    <property type="component" value="Unassembled WGS sequence"/>
</dbReference>
<feature type="domain" description="FtsX extracellular" evidence="1">
    <location>
        <begin position="10"/>
        <end position="89"/>
    </location>
</feature>
<proteinExistence type="predicted"/>
<dbReference type="InterPro" id="IPR040690">
    <property type="entry name" value="FtsX_ECD"/>
</dbReference>
<comment type="caution">
    <text evidence="2">The sequence shown here is derived from an EMBL/GenBank/DDBJ whole genome shotgun (WGS) entry which is preliminary data.</text>
</comment>
<name>A0A917QSQ6_9ACTN</name>